<dbReference type="RefSeq" id="WP_115979429.1">
    <property type="nucleotide sequence ID" value="NZ_QOHR01000008.1"/>
</dbReference>
<dbReference type="GO" id="GO:0016301">
    <property type="term" value="F:kinase activity"/>
    <property type="evidence" value="ECO:0007669"/>
    <property type="project" value="UniProtKB-KW"/>
</dbReference>
<comment type="caution">
    <text evidence="1">The sequence shown here is derived from an EMBL/GenBank/DDBJ whole genome shotgun (WGS) entry which is preliminary data.</text>
</comment>
<dbReference type="Pfam" id="PF20044">
    <property type="entry name" value="DUF6446"/>
    <property type="match status" value="1"/>
</dbReference>
<evidence type="ECO:0000313" key="1">
    <source>
        <dbReference type="EMBL" id="REC57092.1"/>
    </source>
</evidence>
<gene>
    <name evidence="1" type="ORF">DRV84_08365</name>
</gene>
<dbReference type="OrthoDB" id="7819947at2"/>
<dbReference type="AlphaFoldDB" id="A0A3D9BUH5"/>
<keyword evidence="2" id="KW-1185">Reference proteome</keyword>
<organism evidence="1 2">
    <name type="scientific">Rhodosalinus sediminis</name>
    <dbReference type="NCBI Taxonomy" id="1940533"/>
    <lineage>
        <taxon>Bacteria</taxon>
        <taxon>Pseudomonadati</taxon>
        <taxon>Pseudomonadota</taxon>
        <taxon>Alphaproteobacteria</taxon>
        <taxon>Rhodobacterales</taxon>
        <taxon>Paracoccaceae</taxon>
        <taxon>Rhodosalinus</taxon>
    </lineage>
</organism>
<dbReference type="EMBL" id="QOHR01000008">
    <property type="protein sequence ID" value="REC57092.1"/>
    <property type="molecule type" value="Genomic_DNA"/>
</dbReference>
<proteinExistence type="predicted"/>
<reference evidence="1 2" key="1">
    <citation type="journal article" date="2017" name="Int. J. Syst. Evol. Microbiol.">
        <title>Rhodosalinus sediminis gen. nov., sp. nov., isolated from marine saltern.</title>
        <authorList>
            <person name="Guo L.Y."/>
            <person name="Ling S.K."/>
            <person name="Li C.M."/>
            <person name="Chen G.J."/>
            <person name="Du Z.J."/>
        </authorList>
    </citation>
    <scope>NUCLEOTIDE SEQUENCE [LARGE SCALE GENOMIC DNA]</scope>
    <source>
        <strain evidence="1 2">WDN1C137</strain>
    </source>
</reference>
<accession>A0A3D9BUH5</accession>
<evidence type="ECO:0000313" key="2">
    <source>
        <dbReference type="Proteomes" id="UP000257131"/>
    </source>
</evidence>
<protein>
    <submittedName>
        <fullName evidence="1">Histidine kinase</fullName>
    </submittedName>
</protein>
<keyword evidence="1" id="KW-0808">Transferase</keyword>
<dbReference type="InterPro" id="IPR045616">
    <property type="entry name" value="DUF6446"/>
</dbReference>
<sequence length="174" mass="18367">MSGRLIGLFLLAVAVIGGVGIWYLQIHAFYEEVPPSGPRDVVLTPQGGGAPEPVAHDDFRAIDSASSPIRYRACFTVEAERAALAEAYVTLDDAVPLVAPGWFDCFDADAIGAALEAGRATAFMSVAQLEYGIDRVVAVFEDGRGVAWNRINDCGAAFFDGDPVPPGCPPPPET</sequence>
<name>A0A3D9BUH5_9RHOB</name>
<dbReference type="Proteomes" id="UP000257131">
    <property type="component" value="Unassembled WGS sequence"/>
</dbReference>
<keyword evidence="1" id="KW-0418">Kinase</keyword>